<proteinExistence type="predicted"/>
<dbReference type="Proteomes" id="UP000321960">
    <property type="component" value="Unassembled WGS sequence"/>
</dbReference>
<dbReference type="SMART" id="SM00530">
    <property type="entry name" value="HTH_XRE"/>
    <property type="match status" value="1"/>
</dbReference>
<dbReference type="PROSITE" id="PS50943">
    <property type="entry name" value="HTH_CROC1"/>
    <property type="match status" value="1"/>
</dbReference>
<evidence type="ECO:0000313" key="3">
    <source>
        <dbReference type="EMBL" id="GEP02225.1"/>
    </source>
</evidence>
<accession>A0A512IWZ9</accession>
<comment type="caution">
    <text evidence="3">The sequence shown here is derived from an EMBL/GenBank/DDBJ whole genome shotgun (WGS) entry which is preliminary data.</text>
</comment>
<gene>
    <name evidence="4" type="ORF">GCM10007888_05510</name>
    <name evidence="3" type="ORF">MOX02_02630</name>
</gene>
<dbReference type="InterPro" id="IPR010982">
    <property type="entry name" value="Lambda_DNA-bd_dom_sf"/>
</dbReference>
<feature type="region of interest" description="Disordered" evidence="1">
    <location>
        <begin position="1"/>
        <end position="35"/>
    </location>
</feature>
<name>A0A512IWZ9_9HYPH</name>
<dbReference type="EMBL" id="BJZU01000003">
    <property type="protein sequence ID" value="GEP02225.1"/>
    <property type="molecule type" value="Genomic_DNA"/>
</dbReference>
<evidence type="ECO:0000313" key="6">
    <source>
        <dbReference type="Proteomes" id="UP001156856"/>
    </source>
</evidence>
<sequence>MPWNRTPHPPRSAASRPHLSGMPGSAPVPTDLPRRLGRNVRRARLGLGLTLEDLAFLADLDVALLLAVEGGDGAGLDLAGLCRLARALDVPVEGLIGRADPR</sequence>
<reference evidence="4" key="1">
    <citation type="journal article" date="2014" name="Int. J. Syst. Evol. Microbiol.">
        <title>Complete genome of a new Firmicutes species belonging to the dominant human colonic microbiota ('Ruminococcus bicirculans') reveals two chromosomes and a selective capacity to utilize plant glucans.</title>
        <authorList>
            <consortium name="NISC Comparative Sequencing Program"/>
            <person name="Wegmann U."/>
            <person name="Louis P."/>
            <person name="Goesmann A."/>
            <person name="Henrissat B."/>
            <person name="Duncan S.H."/>
            <person name="Flint H.J."/>
        </authorList>
    </citation>
    <scope>NUCLEOTIDE SEQUENCE</scope>
    <source>
        <strain evidence="4">NBRC 107715</strain>
    </source>
</reference>
<evidence type="ECO:0000256" key="1">
    <source>
        <dbReference type="SAM" id="MobiDB-lite"/>
    </source>
</evidence>
<dbReference type="Proteomes" id="UP001156856">
    <property type="component" value="Unassembled WGS sequence"/>
</dbReference>
<dbReference type="Gene3D" id="1.10.260.40">
    <property type="entry name" value="lambda repressor-like DNA-binding domains"/>
    <property type="match status" value="1"/>
</dbReference>
<feature type="domain" description="HTH cro/C1-type" evidence="2">
    <location>
        <begin position="40"/>
        <end position="95"/>
    </location>
</feature>
<dbReference type="GO" id="GO:0003677">
    <property type="term" value="F:DNA binding"/>
    <property type="evidence" value="ECO:0007669"/>
    <property type="project" value="InterPro"/>
</dbReference>
<dbReference type="SUPFAM" id="SSF47413">
    <property type="entry name" value="lambda repressor-like DNA-binding domains"/>
    <property type="match status" value="1"/>
</dbReference>
<evidence type="ECO:0000313" key="5">
    <source>
        <dbReference type="Proteomes" id="UP000321960"/>
    </source>
</evidence>
<reference evidence="4" key="4">
    <citation type="submission" date="2023-01" db="EMBL/GenBank/DDBJ databases">
        <title>Draft genome sequence of Methylobacterium oxalidis strain NBRC 107715.</title>
        <authorList>
            <person name="Sun Q."/>
            <person name="Mori K."/>
        </authorList>
    </citation>
    <scope>NUCLEOTIDE SEQUENCE</scope>
    <source>
        <strain evidence="4">NBRC 107715</strain>
    </source>
</reference>
<dbReference type="AlphaFoldDB" id="A0A512IWZ9"/>
<keyword evidence="6" id="KW-1185">Reference proteome</keyword>
<reference evidence="3 5" key="3">
    <citation type="submission" date="2019-07" db="EMBL/GenBank/DDBJ databases">
        <title>Whole genome shotgun sequence of Methylobacterium oxalidis NBRC 107715.</title>
        <authorList>
            <person name="Hosoyama A."/>
            <person name="Uohara A."/>
            <person name="Ohji S."/>
            <person name="Ichikawa N."/>
        </authorList>
    </citation>
    <scope>NUCLEOTIDE SEQUENCE [LARGE SCALE GENOMIC DNA]</scope>
    <source>
        <strain evidence="3 5">NBRC 107715</strain>
    </source>
</reference>
<reference evidence="6" key="2">
    <citation type="journal article" date="2019" name="Int. J. Syst. Evol. Microbiol.">
        <title>The Global Catalogue of Microorganisms (GCM) 10K type strain sequencing project: providing services to taxonomists for standard genome sequencing and annotation.</title>
        <authorList>
            <consortium name="The Broad Institute Genomics Platform"/>
            <consortium name="The Broad Institute Genome Sequencing Center for Infectious Disease"/>
            <person name="Wu L."/>
            <person name="Ma J."/>
        </authorList>
    </citation>
    <scope>NUCLEOTIDE SEQUENCE [LARGE SCALE GENOMIC DNA]</scope>
    <source>
        <strain evidence="6">NBRC 107715</strain>
    </source>
</reference>
<dbReference type="EMBL" id="BSPK01000004">
    <property type="protein sequence ID" value="GLS62170.1"/>
    <property type="molecule type" value="Genomic_DNA"/>
</dbReference>
<evidence type="ECO:0000259" key="2">
    <source>
        <dbReference type="PROSITE" id="PS50943"/>
    </source>
</evidence>
<evidence type="ECO:0000313" key="4">
    <source>
        <dbReference type="EMBL" id="GLS62170.1"/>
    </source>
</evidence>
<dbReference type="InterPro" id="IPR001387">
    <property type="entry name" value="Cro/C1-type_HTH"/>
</dbReference>
<organism evidence="3 5">
    <name type="scientific">Methylobacterium oxalidis</name>
    <dbReference type="NCBI Taxonomy" id="944322"/>
    <lineage>
        <taxon>Bacteria</taxon>
        <taxon>Pseudomonadati</taxon>
        <taxon>Pseudomonadota</taxon>
        <taxon>Alphaproteobacteria</taxon>
        <taxon>Hyphomicrobiales</taxon>
        <taxon>Methylobacteriaceae</taxon>
        <taxon>Methylobacterium</taxon>
    </lineage>
</organism>
<protein>
    <recommendedName>
        <fullName evidence="2">HTH cro/C1-type domain-containing protein</fullName>
    </recommendedName>
</protein>